<protein>
    <recommendedName>
        <fullName evidence="1">3'-5' exoribonuclease Rv2179c-like domain-containing protein</fullName>
    </recommendedName>
</protein>
<comment type="caution">
    <text evidence="2">The sequence shown here is derived from an EMBL/GenBank/DDBJ whole genome shotgun (WGS) entry which is preliminary data.</text>
</comment>
<sequence length="186" mass="20998">MKIFFDTEFTGLHKNTTLVSLGCVAEDGRTFYAEFTDYDKSQCDGWIKKNVLEFLCLNGLGGNEDLKGTKVRGSAEMVKNYLKEWLSGFDSVQFVSDVSHYDFVLLIDLFGTAFDLPENVCAACHDINQDIAQHYGISEREAFDKSREEIVAELCSLPIEGVKHNALYDAEVIKAIYQEISGRQRL</sequence>
<proteinExistence type="predicted"/>
<dbReference type="InterPro" id="IPR012337">
    <property type="entry name" value="RNaseH-like_sf"/>
</dbReference>
<dbReference type="GO" id="GO:0003676">
    <property type="term" value="F:nucleic acid binding"/>
    <property type="evidence" value="ECO:0007669"/>
    <property type="project" value="InterPro"/>
</dbReference>
<evidence type="ECO:0000259" key="1">
    <source>
        <dbReference type="Pfam" id="PF16473"/>
    </source>
</evidence>
<name>A0A414AES2_9FIRM</name>
<dbReference type="Pfam" id="PF16473">
    <property type="entry name" value="Rv2179c-like"/>
    <property type="match status" value="1"/>
</dbReference>
<dbReference type="Gene3D" id="3.30.420.10">
    <property type="entry name" value="Ribonuclease H-like superfamily/Ribonuclease H"/>
    <property type="match status" value="1"/>
</dbReference>
<dbReference type="EMBL" id="QSHZ01000069">
    <property type="protein sequence ID" value="RHC45808.1"/>
    <property type="molecule type" value="Genomic_DNA"/>
</dbReference>
<dbReference type="AlphaFoldDB" id="A0A414AES2"/>
<reference evidence="2 3" key="1">
    <citation type="submission" date="2018-08" db="EMBL/GenBank/DDBJ databases">
        <title>A genome reference for cultivated species of the human gut microbiota.</title>
        <authorList>
            <person name="Zou Y."/>
            <person name="Xue W."/>
            <person name="Luo G."/>
        </authorList>
    </citation>
    <scope>NUCLEOTIDE SEQUENCE [LARGE SCALE GENOMIC DNA]</scope>
    <source>
        <strain evidence="2 3">AM35-14</strain>
    </source>
</reference>
<feature type="domain" description="3'-5' exoribonuclease Rv2179c-like" evidence="1">
    <location>
        <begin position="2"/>
        <end position="180"/>
    </location>
</feature>
<evidence type="ECO:0000313" key="2">
    <source>
        <dbReference type="EMBL" id="RHC45808.1"/>
    </source>
</evidence>
<accession>A0A414AES2</accession>
<dbReference type="InterPro" id="IPR033390">
    <property type="entry name" value="Rv2179c-like"/>
</dbReference>
<dbReference type="InterPro" id="IPR036397">
    <property type="entry name" value="RNaseH_sf"/>
</dbReference>
<organism evidence="2 3">
    <name type="scientific">Enterocloster bolteae</name>
    <dbReference type="NCBI Taxonomy" id="208479"/>
    <lineage>
        <taxon>Bacteria</taxon>
        <taxon>Bacillati</taxon>
        <taxon>Bacillota</taxon>
        <taxon>Clostridia</taxon>
        <taxon>Lachnospirales</taxon>
        <taxon>Lachnospiraceae</taxon>
        <taxon>Enterocloster</taxon>
    </lineage>
</organism>
<dbReference type="Proteomes" id="UP000283975">
    <property type="component" value="Unassembled WGS sequence"/>
</dbReference>
<evidence type="ECO:0000313" key="3">
    <source>
        <dbReference type="Proteomes" id="UP000283975"/>
    </source>
</evidence>
<gene>
    <name evidence="2" type="ORF">DW839_31900</name>
</gene>
<dbReference type="SUPFAM" id="SSF53098">
    <property type="entry name" value="Ribonuclease H-like"/>
    <property type="match status" value="1"/>
</dbReference>